<dbReference type="OrthoDB" id="2598690at2"/>
<reference evidence="2 3" key="1">
    <citation type="journal article" date="2014" name="Genome Announc.">
        <title>Draft Genome Sequence of Paenibacillus pini JCM 16418T, Isolated from the Rhizosphere of Pine Tree.</title>
        <authorList>
            <person name="Yuki M."/>
            <person name="Oshima K."/>
            <person name="Suda W."/>
            <person name="Oshida Y."/>
            <person name="Kitamura K."/>
            <person name="Iida Y."/>
            <person name="Hattori M."/>
            <person name="Ohkuma M."/>
        </authorList>
    </citation>
    <scope>NUCLEOTIDE SEQUENCE [LARGE SCALE GENOMIC DNA]</scope>
    <source>
        <strain evidence="2 3">JCM 16418</strain>
    </source>
</reference>
<protein>
    <recommendedName>
        <fullName evidence="4">Lipoprotein</fullName>
    </recommendedName>
</protein>
<dbReference type="EMBL" id="BAVZ01000001">
    <property type="protein sequence ID" value="GAF06695.1"/>
    <property type="molecule type" value="Genomic_DNA"/>
</dbReference>
<organism evidence="2 3">
    <name type="scientific">Paenibacillus pini JCM 16418</name>
    <dbReference type="NCBI Taxonomy" id="1236976"/>
    <lineage>
        <taxon>Bacteria</taxon>
        <taxon>Bacillati</taxon>
        <taxon>Bacillota</taxon>
        <taxon>Bacilli</taxon>
        <taxon>Bacillales</taxon>
        <taxon>Paenibacillaceae</taxon>
        <taxon>Paenibacillus</taxon>
    </lineage>
</organism>
<dbReference type="AlphaFoldDB" id="W7Y6Y5"/>
<gene>
    <name evidence="2" type="ORF">JCM16418_668</name>
</gene>
<evidence type="ECO:0000313" key="2">
    <source>
        <dbReference type="EMBL" id="GAF06695.1"/>
    </source>
</evidence>
<name>W7Y6Y5_9BACL</name>
<feature type="chain" id="PRO_5039353162" description="Lipoprotein" evidence="1">
    <location>
        <begin position="27"/>
        <end position="201"/>
    </location>
</feature>
<evidence type="ECO:0000313" key="3">
    <source>
        <dbReference type="Proteomes" id="UP000019364"/>
    </source>
</evidence>
<evidence type="ECO:0000256" key="1">
    <source>
        <dbReference type="SAM" id="SignalP"/>
    </source>
</evidence>
<comment type="caution">
    <text evidence="2">The sequence shown here is derived from an EMBL/GenBank/DDBJ whole genome shotgun (WGS) entry which is preliminary data.</text>
</comment>
<sequence length="201" mass="22437">MQPKTPFKVVYLIIAASIVLTSCADANPVPIKAQKNADAWPNSDITLHSVRNVLIKAVGPSVIPVAEAQEIGIEGANNKTITVNLRTESMDDPDECMLNAAQTLIEYGRLLFANKGIETVEVCLVGNPNPQSSKRSKKELVRIAMKRSDALVILNAQRQEEPIQEDQYHDIYTSASWYKVHPIIYKSLRYKGNLKMRAYKN</sequence>
<accession>W7Y6Y5</accession>
<keyword evidence="3" id="KW-1185">Reference proteome</keyword>
<proteinExistence type="predicted"/>
<feature type="signal peptide" evidence="1">
    <location>
        <begin position="1"/>
        <end position="26"/>
    </location>
</feature>
<dbReference type="RefSeq" id="WP_036645929.1">
    <property type="nucleotide sequence ID" value="NZ_BAVZ01000001.1"/>
</dbReference>
<dbReference type="PROSITE" id="PS51257">
    <property type="entry name" value="PROKAR_LIPOPROTEIN"/>
    <property type="match status" value="1"/>
</dbReference>
<evidence type="ECO:0008006" key="4">
    <source>
        <dbReference type="Google" id="ProtNLM"/>
    </source>
</evidence>
<keyword evidence="1" id="KW-0732">Signal</keyword>
<dbReference type="Proteomes" id="UP000019364">
    <property type="component" value="Unassembled WGS sequence"/>
</dbReference>